<keyword evidence="5 7" id="KW-0251">Elongation factor</keyword>
<dbReference type="GO" id="GO:0003746">
    <property type="term" value="F:translation elongation factor activity"/>
    <property type="evidence" value="ECO:0007669"/>
    <property type="project" value="UniProtKB-UniRule"/>
</dbReference>
<evidence type="ECO:0000259" key="9">
    <source>
        <dbReference type="PROSITE" id="PS50040"/>
    </source>
</evidence>
<dbReference type="InterPro" id="IPR001662">
    <property type="entry name" value="EF1B_G_C"/>
</dbReference>
<comment type="function">
    <text evidence="1">GST isoenzymes appear to play a central role in the parasite detoxification system. Other functions are also suspected including a role in increasing the solubility of haematin in the parasite gut.</text>
</comment>
<feature type="domain" description="EF-1-gamma C-terminal" evidence="9">
    <location>
        <begin position="261"/>
        <end position="420"/>
    </location>
</feature>
<gene>
    <name evidence="12" type="ORF">EmuJ_000113800</name>
</gene>
<dbReference type="InterPro" id="IPR036282">
    <property type="entry name" value="Glutathione-S-Trfase_C_sf"/>
</dbReference>
<feature type="region of interest" description="Disordered" evidence="8">
    <location>
        <begin position="215"/>
        <end position="265"/>
    </location>
</feature>
<dbReference type="GO" id="GO:0005737">
    <property type="term" value="C:cytoplasm"/>
    <property type="evidence" value="ECO:0007669"/>
    <property type="project" value="TreeGrafter"/>
</dbReference>
<dbReference type="InterPro" id="IPR036249">
    <property type="entry name" value="Thioredoxin-like_sf"/>
</dbReference>
<evidence type="ECO:0000256" key="6">
    <source>
        <dbReference type="ARBA" id="ARBA00022917"/>
    </source>
</evidence>
<evidence type="ECO:0000313" key="13">
    <source>
        <dbReference type="Proteomes" id="UP000017246"/>
    </source>
</evidence>
<dbReference type="eggNOG" id="KOG0867">
    <property type="taxonomic scope" value="Eukaryota"/>
</dbReference>
<dbReference type="EMBL" id="LN902844">
    <property type="protein sequence ID" value="CDI97368.1"/>
    <property type="molecule type" value="Genomic_DNA"/>
</dbReference>
<feature type="domain" description="GST C-terminal" evidence="11">
    <location>
        <begin position="82"/>
        <end position="208"/>
    </location>
</feature>
<dbReference type="SUPFAM" id="SSF52833">
    <property type="entry name" value="Thioredoxin-like"/>
    <property type="match status" value="1"/>
</dbReference>
<evidence type="ECO:0000256" key="7">
    <source>
        <dbReference type="PROSITE-ProRule" id="PRU00519"/>
    </source>
</evidence>
<reference evidence="12" key="2">
    <citation type="submission" date="2015-11" db="EMBL/GenBank/DDBJ databases">
        <authorList>
            <person name="Zhang Y."/>
            <person name="Guo Z."/>
        </authorList>
    </citation>
    <scope>NUCLEOTIDE SEQUENCE</scope>
</reference>
<evidence type="ECO:0000259" key="10">
    <source>
        <dbReference type="PROSITE" id="PS50404"/>
    </source>
</evidence>
<dbReference type="CDD" id="cd03044">
    <property type="entry name" value="GST_N_EF1Bgamma"/>
    <property type="match status" value="1"/>
</dbReference>
<evidence type="ECO:0000256" key="2">
    <source>
        <dbReference type="ARBA" id="ARBA00003701"/>
    </source>
</evidence>
<keyword evidence="6 7" id="KW-0648">Protein biosynthesis</keyword>
<dbReference type="InterPro" id="IPR036433">
    <property type="entry name" value="EF1B_G_C_sf"/>
</dbReference>
<dbReference type="Pfam" id="PF00043">
    <property type="entry name" value="GST_C"/>
    <property type="match status" value="1"/>
</dbReference>
<comment type="subunit">
    <text evidence="4">Homodimer.</text>
</comment>
<dbReference type="FunFam" id="3.30.70.1010:FF:000001">
    <property type="entry name" value="Elongation factor 1-gamma 1"/>
    <property type="match status" value="1"/>
</dbReference>
<dbReference type="PROSITE" id="PS50405">
    <property type="entry name" value="GST_CTER"/>
    <property type="match status" value="1"/>
</dbReference>
<dbReference type="InterPro" id="IPR010987">
    <property type="entry name" value="Glutathione-S-Trfase_C-like"/>
</dbReference>
<feature type="domain" description="GST N-terminal" evidence="10">
    <location>
        <begin position="3"/>
        <end position="83"/>
    </location>
</feature>
<dbReference type="SUPFAM" id="SSF47616">
    <property type="entry name" value="GST C-terminal domain-like"/>
    <property type="match status" value="1"/>
</dbReference>
<feature type="compositionally biased region" description="Basic and acidic residues" evidence="8">
    <location>
        <begin position="215"/>
        <end position="248"/>
    </location>
</feature>
<organism evidence="12 13">
    <name type="scientific">Echinococcus multilocularis</name>
    <name type="common">Fox tapeworm</name>
    <dbReference type="NCBI Taxonomy" id="6211"/>
    <lineage>
        <taxon>Eukaryota</taxon>
        <taxon>Metazoa</taxon>
        <taxon>Spiralia</taxon>
        <taxon>Lophotrochozoa</taxon>
        <taxon>Platyhelminthes</taxon>
        <taxon>Cestoda</taxon>
        <taxon>Eucestoda</taxon>
        <taxon>Cyclophyllidea</taxon>
        <taxon>Taeniidae</taxon>
        <taxon>Echinococcus</taxon>
    </lineage>
</organism>
<dbReference type="Gene3D" id="3.40.30.10">
    <property type="entry name" value="Glutaredoxin"/>
    <property type="match status" value="1"/>
</dbReference>
<reference evidence="12" key="1">
    <citation type="journal article" date="2013" name="Nature">
        <title>The genomes of four tapeworm species reveal adaptations to parasitism.</title>
        <authorList>
            <person name="Tsai I.J."/>
            <person name="Zarowiecki M."/>
            <person name="Holroyd N."/>
            <person name="Garciarrubio A."/>
            <person name="Sanchez-Flores A."/>
            <person name="Brooks K.L."/>
            <person name="Tracey A."/>
            <person name="Bobes R.J."/>
            <person name="Fragoso G."/>
            <person name="Sciutto E."/>
            <person name="Aslett M."/>
            <person name="Beasley H."/>
            <person name="Bennett H.M."/>
            <person name="Cai J."/>
            <person name="Camicia F."/>
            <person name="Clark R."/>
            <person name="Cucher M."/>
            <person name="De Silva N."/>
            <person name="Day T.A."/>
            <person name="Deplazes P."/>
            <person name="Estrada K."/>
            <person name="Fernandez C."/>
            <person name="Holland P.W."/>
            <person name="Hou J."/>
            <person name="Hu S."/>
            <person name="Huckvale T."/>
            <person name="Hung S.S."/>
            <person name="Kamenetzky L."/>
            <person name="Keane J.A."/>
            <person name="Kiss F."/>
            <person name="Koziol U."/>
            <person name="Lambert O."/>
            <person name="Liu K."/>
            <person name="Luo X."/>
            <person name="Luo Y."/>
            <person name="Macchiaroli N."/>
            <person name="Nichol S."/>
            <person name="Paps J."/>
            <person name="Parkinson J."/>
            <person name="Pouchkina-Stantcheva N."/>
            <person name="Riddiford N."/>
            <person name="Rosenzvit M."/>
            <person name="Salinas G."/>
            <person name="Wasmuth J.D."/>
            <person name="Zamanian M."/>
            <person name="Zheng Y."/>
            <person name="Cai X."/>
            <person name="Soberon X."/>
            <person name="Olson P.D."/>
            <person name="Laclette J.P."/>
            <person name="Brehm K."/>
            <person name="Berriman M."/>
            <person name="Garciarrubio A."/>
            <person name="Bobes R.J."/>
            <person name="Fragoso G."/>
            <person name="Sanchez-Flores A."/>
            <person name="Estrada K."/>
            <person name="Cevallos M.A."/>
            <person name="Morett E."/>
            <person name="Gonzalez V."/>
            <person name="Portillo T."/>
            <person name="Ochoa-Leyva A."/>
            <person name="Jose M.V."/>
            <person name="Sciutto E."/>
            <person name="Landa A."/>
            <person name="Jimenez L."/>
            <person name="Valdes V."/>
            <person name="Carrero J.C."/>
            <person name="Larralde C."/>
            <person name="Morales-Montor J."/>
            <person name="Limon-Lason J."/>
            <person name="Soberon X."/>
            <person name="Laclette J.P."/>
        </authorList>
    </citation>
    <scope>NUCLEOTIDE SEQUENCE [LARGE SCALE GENOMIC DNA]</scope>
</reference>
<name>A0A087VYS3_ECHMU</name>
<comment type="similarity">
    <text evidence="3">Belongs to the GST superfamily. Mu family.</text>
</comment>
<dbReference type="PROSITE" id="PS50404">
    <property type="entry name" value="GST_NTER"/>
    <property type="match status" value="1"/>
</dbReference>
<evidence type="ECO:0000256" key="5">
    <source>
        <dbReference type="ARBA" id="ARBA00022768"/>
    </source>
</evidence>
<evidence type="ECO:0000256" key="4">
    <source>
        <dbReference type="ARBA" id="ARBA00011738"/>
    </source>
</evidence>
<evidence type="ECO:0000259" key="11">
    <source>
        <dbReference type="PROSITE" id="PS50405"/>
    </source>
</evidence>
<dbReference type="SUPFAM" id="SSF89942">
    <property type="entry name" value="eEF1-gamma domain"/>
    <property type="match status" value="1"/>
</dbReference>
<dbReference type="OMA" id="TQYFSWT"/>
<dbReference type="SMART" id="SM01183">
    <property type="entry name" value="EF1G"/>
    <property type="match status" value="1"/>
</dbReference>
<protein>
    <submittedName>
        <fullName evidence="12">Eukaryotic translation elongation factor 1</fullName>
    </submittedName>
</protein>
<dbReference type="GO" id="GO:0005634">
    <property type="term" value="C:nucleus"/>
    <property type="evidence" value="ECO:0007669"/>
    <property type="project" value="TreeGrafter"/>
</dbReference>
<keyword evidence="13" id="KW-1185">Reference proteome</keyword>
<accession>A0A087VYS3</accession>
<dbReference type="PROSITE" id="PS50040">
    <property type="entry name" value="EF1G_C"/>
    <property type="match status" value="1"/>
</dbReference>
<dbReference type="InterPro" id="IPR004046">
    <property type="entry name" value="GST_C"/>
</dbReference>
<dbReference type="PANTHER" id="PTHR43986:SF1">
    <property type="entry name" value="ELONGATION FACTOR 1-GAMMA"/>
    <property type="match status" value="1"/>
</dbReference>
<proteinExistence type="inferred from homology"/>
<dbReference type="Pfam" id="PF00647">
    <property type="entry name" value="EF1G"/>
    <property type="match status" value="1"/>
</dbReference>
<dbReference type="InterPro" id="IPR050802">
    <property type="entry name" value="EF-GSTs"/>
</dbReference>
<dbReference type="OrthoDB" id="249703at2759"/>
<evidence type="ECO:0000256" key="3">
    <source>
        <dbReference type="ARBA" id="ARBA00005861"/>
    </source>
</evidence>
<evidence type="ECO:0000256" key="1">
    <source>
        <dbReference type="ARBA" id="ARBA00002446"/>
    </source>
</evidence>
<dbReference type="AlphaFoldDB" id="A0A087VYS3"/>
<dbReference type="Pfam" id="PF02798">
    <property type="entry name" value="GST_N"/>
    <property type="match status" value="1"/>
</dbReference>
<evidence type="ECO:0000256" key="8">
    <source>
        <dbReference type="SAM" id="MobiDB-lite"/>
    </source>
</evidence>
<sequence>MSISGKLYTPPDYHKALRAQLAAAYSGVPLELVEYCPGISSLPDEAKSCPAEAAPVFHARDGVTLFDANAIAYFLGNKQLRGGEHEYYVTQWANFTDHILMPSIAAWLYPTIGATNYNMNQVKKGQENIKKALTFLNDFLASKTYFVDEHITQADLTVFSALRLLFEKLLDEAGREPYPHLVRWYTTIANQPEVMVVVGEMKLCDKPVVFDPKNVSKHEKQKNVKNQEKQQEKKQQPKEEAPKVSRSDLEEEEEKPASESRSNPLVQLPAGTFNYSDFKKVFSNEDCMTATIPFFWKTFDPTTDSIWYCEYNYPEELKLTFMSANLLRGMFQRLEKMQKFSFAIMHVYGENNNSTIGGIWVWRGTGLIFDLSPDLQTDYESYTWTKLDPDCPDTKAKIADFFALGDVCDGKAVAETCVFK</sequence>
<dbReference type="InterPro" id="IPR004045">
    <property type="entry name" value="Glutathione_S-Trfase_N"/>
</dbReference>
<dbReference type="Gene3D" id="1.20.1050.10">
    <property type="match status" value="1"/>
</dbReference>
<dbReference type="Proteomes" id="UP000017246">
    <property type="component" value="Unassembled WGS sequence"/>
</dbReference>
<dbReference type="PANTHER" id="PTHR43986">
    <property type="entry name" value="ELONGATION FACTOR 1-GAMMA"/>
    <property type="match status" value="1"/>
</dbReference>
<dbReference type="eggNOG" id="KOG1627">
    <property type="taxonomic scope" value="Eukaryota"/>
</dbReference>
<dbReference type="Gene3D" id="3.30.70.1010">
    <property type="entry name" value="Translation elongation factor EF1B, gamma chain, conserved domain"/>
    <property type="match status" value="1"/>
</dbReference>
<dbReference type="FunFam" id="1.20.1050.10:FF:000006">
    <property type="entry name" value="Elongation factor 1 gamma"/>
    <property type="match status" value="1"/>
</dbReference>
<dbReference type="CDD" id="cd03181">
    <property type="entry name" value="GST_C_EF1Bgamma_like"/>
    <property type="match status" value="1"/>
</dbReference>
<comment type="function">
    <text evidence="2">Conjugation of reduced glutathione to a wide number of exogenous and endogenous hydrophobic electrophiles.</text>
</comment>
<evidence type="ECO:0000313" key="12">
    <source>
        <dbReference type="EMBL" id="CDI97368.1"/>
    </source>
</evidence>
<dbReference type="STRING" id="6211.A0A087VYS3"/>